<evidence type="ECO:0000313" key="3">
    <source>
        <dbReference type="Proteomes" id="UP000075885"/>
    </source>
</evidence>
<organism evidence="2 3">
    <name type="scientific">Anopheles epiroticus</name>
    <dbReference type="NCBI Taxonomy" id="199890"/>
    <lineage>
        <taxon>Eukaryota</taxon>
        <taxon>Metazoa</taxon>
        <taxon>Ecdysozoa</taxon>
        <taxon>Arthropoda</taxon>
        <taxon>Hexapoda</taxon>
        <taxon>Insecta</taxon>
        <taxon>Pterygota</taxon>
        <taxon>Neoptera</taxon>
        <taxon>Endopterygota</taxon>
        <taxon>Diptera</taxon>
        <taxon>Nematocera</taxon>
        <taxon>Culicoidea</taxon>
        <taxon>Culicidae</taxon>
        <taxon>Anophelinae</taxon>
        <taxon>Anopheles</taxon>
    </lineage>
</organism>
<dbReference type="AlphaFoldDB" id="A0A182P9S9"/>
<accession>A0A182P9S9</accession>
<dbReference type="EnsemblMetazoa" id="AEPI003683-RA">
    <property type="protein sequence ID" value="AEPI003683-PA"/>
    <property type="gene ID" value="AEPI003683"/>
</dbReference>
<sequence>MVVNQLFSFSLPTCFLFPPPTNIIWLLLLLLRNYCAAVAVAVAIVYQTDILGLHARAAPVVQIVLQIAVADAELERHQELLVVH</sequence>
<reference evidence="2" key="2">
    <citation type="submission" date="2020-05" db="UniProtKB">
        <authorList>
            <consortium name="EnsemblMetazoa"/>
        </authorList>
    </citation>
    <scope>IDENTIFICATION</scope>
    <source>
        <strain evidence="2">Epiroticus2</strain>
    </source>
</reference>
<proteinExistence type="predicted"/>
<dbReference type="Proteomes" id="UP000075885">
    <property type="component" value="Unassembled WGS sequence"/>
</dbReference>
<keyword evidence="1" id="KW-1133">Transmembrane helix</keyword>
<keyword evidence="1" id="KW-0812">Transmembrane</keyword>
<reference evidence="3" key="1">
    <citation type="submission" date="2013-03" db="EMBL/GenBank/DDBJ databases">
        <title>The Genome Sequence of Anopheles epiroticus epiroticus2.</title>
        <authorList>
            <consortium name="The Broad Institute Genomics Platform"/>
            <person name="Neafsey D.E."/>
            <person name="Howell P."/>
            <person name="Walker B."/>
            <person name="Young S.K."/>
            <person name="Zeng Q."/>
            <person name="Gargeya S."/>
            <person name="Fitzgerald M."/>
            <person name="Haas B."/>
            <person name="Abouelleil A."/>
            <person name="Allen A.W."/>
            <person name="Alvarado L."/>
            <person name="Arachchi H.M."/>
            <person name="Berlin A.M."/>
            <person name="Chapman S.B."/>
            <person name="Gainer-Dewar J."/>
            <person name="Goldberg J."/>
            <person name="Griggs A."/>
            <person name="Gujja S."/>
            <person name="Hansen M."/>
            <person name="Howarth C."/>
            <person name="Imamovic A."/>
            <person name="Ireland A."/>
            <person name="Larimer J."/>
            <person name="McCowan C."/>
            <person name="Murphy C."/>
            <person name="Pearson M."/>
            <person name="Poon T.W."/>
            <person name="Priest M."/>
            <person name="Roberts A."/>
            <person name="Saif S."/>
            <person name="Shea T."/>
            <person name="Sisk P."/>
            <person name="Sykes S."/>
            <person name="Wortman J."/>
            <person name="Nusbaum C."/>
            <person name="Birren B."/>
        </authorList>
    </citation>
    <scope>NUCLEOTIDE SEQUENCE [LARGE SCALE GENOMIC DNA]</scope>
    <source>
        <strain evidence="3">Epiroticus2</strain>
    </source>
</reference>
<dbReference type="VEuPathDB" id="VectorBase:AEPI003683"/>
<keyword evidence="3" id="KW-1185">Reference proteome</keyword>
<name>A0A182P9S9_9DIPT</name>
<protein>
    <submittedName>
        <fullName evidence="2">Uncharacterized protein</fullName>
    </submittedName>
</protein>
<evidence type="ECO:0000256" key="1">
    <source>
        <dbReference type="SAM" id="Phobius"/>
    </source>
</evidence>
<feature type="transmembrane region" description="Helical" evidence="1">
    <location>
        <begin position="23"/>
        <end position="46"/>
    </location>
</feature>
<keyword evidence="1" id="KW-0472">Membrane</keyword>
<evidence type="ECO:0000313" key="2">
    <source>
        <dbReference type="EnsemblMetazoa" id="AEPI003683-PA"/>
    </source>
</evidence>